<keyword evidence="2" id="KW-1185">Reference proteome</keyword>
<dbReference type="Proteomes" id="UP000009877">
    <property type="component" value="Unassembled WGS sequence"/>
</dbReference>
<gene>
    <name evidence="1" type="ORF">C884_01522</name>
</gene>
<dbReference type="STRING" id="71999.KPaMU14_01660"/>
<comment type="caution">
    <text evidence="1">The sequence shown here is derived from an EMBL/GenBank/DDBJ whole genome shotgun (WGS) entry which is preliminary data.</text>
</comment>
<protein>
    <submittedName>
        <fullName evidence="1">Pit accessory protein</fullName>
    </submittedName>
</protein>
<dbReference type="EMBL" id="ANHZ02000003">
    <property type="protein sequence ID" value="EME37471.1"/>
    <property type="molecule type" value="Genomic_DNA"/>
</dbReference>
<reference evidence="1 2" key="1">
    <citation type="journal article" date="2014" name="Genome Announc.">
        <title>Draft Genome Sequence of Kocuria palustris PEL.</title>
        <authorList>
            <person name="Sharma G."/>
            <person name="Khatri I."/>
            <person name="Subramanian S."/>
        </authorList>
    </citation>
    <scope>NUCLEOTIDE SEQUENCE [LARGE SCALE GENOMIC DNA]</scope>
    <source>
        <strain evidence="1 2">PEL</strain>
    </source>
</reference>
<evidence type="ECO:0000313" key="2">
    <source>
        <dbReference type="Proteomes" id="UP000009877"/>
    </source>
</evidence>
<dbReference type="AlphaFoldDB" id="M2XED7"/>
<proteinExistence type="predicted"/>
<sequence length="195" mass="21845">MLHTLAQLSDQVQEAVRCCSEMLPAEGDRVAELQAQISSIGTRTADLHFGAMTSARTTYALPLPRSDIYILSSHLAEASEHLQLCVEALAVDPHRLSHGAHTTEQLSSISRMASLSRTAVLRLRTLEGLDEYWFDMHRLRKQTERTFLVHRQQLFRELEPAEAFESLQTADQLHEAARSMTALAHEVGRISISEA</sequence>
<evidence type="ECO:0000313" key="1">
    <source>
        <dbReference type="EMBL" id="EME37471.1"/>
    </source>
</evidence>
<name>M2XED7_9MICC</name>
<accession>M2XED7</accession>
<dbReference type="InterPro" id="IPR038078">
    <property type="entry name" value="PhoU-like_sf"/>
</dbReference>
<organism evidence="1 2">
    <name type="scientific">Kocuria palustris PEL</name>
    <dbReference type="NCBI Taxonomy" id="1236550"/>
    <lineage>
        <taxon>Bacteria</taxon>
        <taxon>Bacillati</taxon>
        <taxon>Actinomycetota</taxon>
        <taxon>Actinomycetes</taxon>
        <taxon>Micrococcales</taxon>
        <taxon>Micrococcaceae</taxon>
        <taxon>Kocuria</taxon>
    </lineage>
</organism>
<dbReference type="Gene3D" id="1.20.58.220">
    <property type="entry name" value="Phosphate transport system protein phou homolog 2, domain 2"/>
    <property type="match status" value="1"/>
</dbReference>